<reference evidence="1 2" key="1">
    <citation type="submission" date="2018-10" db="EMBL/GenBank/DDBJ databases">
        <title>Co-occurring genomic capacity for anaerobic methane metabolism and dissimilatory sulfite reduction discovered in the Korarchaeota.</title>
        <authorList>
            <person name="Mckay L.J."/>
            <person name="Dlakic M."/>
            <person name="Fields M.W."/>
            <person name="Delmont T.O."/>
            <person name="Eren A.M."/>
            <person name="Jay Z.J."/>
            <person name="Klingelsmith K.B."/>
            <person name="Rusch D.B."/>
            <person name="Inskeep W.P."/>
        </authorList>
    </citation>
    <scope>NUCLEOTIDE SEQUENCE [LARGE SCALE GENOMIC DNA]</scope>
    <source>
        <strain evidence="1 2">MDKW</strain>
    </source>
</reference>
<accession>A0A429GTQ6</accession>
<dbReference type="RefSeq" id="WP_125670499.1">
    <property type="nucleotide sequence ID" value="NZ_RCOS01000032.1"/>
</dbReference>
<name>A0A429GTQ6_9CREN</name>
<dbReference type="Proteomes" id="UP000277582">
    <property type="component" value="Unassembled WGS sequence"/>
</dbReference>
<protein>
    <submittedName>
        <fullName evidence="1">Uncharacterized protein</fullName>
    </submittedName>
</protein>
<gene>
    <name evidence="1" type="ORF">D6D85_02580</name>
</gene>
<evidence type="ECO:0000313" key="1">
    <source>
        <dbReference type="EMBL" id="RSN77476.1"/>
    </source>
</evidence>
<organism evidence="1 2">
    <name type="scientific">Candidatus Methanodesulfokora washburnensis</name>
    <dbReference type="NCBI Taxonomy" id="2478471"/>
    <lineage>
        <taxon>Archaea</taxon>
        <taxon>Thermoproteota</taxon>
        <taxon>Candidatus Korarchaeia</taxon>
        <taxon>Candidatus Korarchaeia incertae sedis</taxon>
        <taxon>Candidatus Methanodesulfokora</taxon>
    </lineage>
</organism>
<proteinExistence type="predicted"/>
<dbReference type="EMBL" id="RCOS01000032">
    <property type="protein sequence ID" value="RSN77476.1"/>
    <property type="molecule type" value="Genomic_DNA"/>
</dbReference>
<dbReference type="AlphaFoldDB" id="A0A429GTQ6"/>
<comment type="caution">
    <text evidence="1">The sequence shown here is derived from an EMBL/GenBank/DDBJ whole genome shotgun (WGS) entry which is preliminary data.</text>
</comment>
<evidence type="ECO:0000313" key="2">
    <source>
        <dbReference type="Proteomes" id="UP000277582"/>
    </source>
</evidence>
<keyword evidence="2" id="KW-1185">Reference proteome</keyword>
<sequence length="339" mass="37858">MRGKLLVAGLSALLLVILISPNILMAQPVETEHSIVVDERGSMEVKPLVRPRMACRYQSIEVLKKEKDHQILLIKYAKDGEIKEAVAEIKGDLRRKAEINIDVEGKRYSIDVERTQVFSMGFEREFPVIEQGRFVRRSLDISLVKLSGNISVEYYLLNYSVTNPKWNLSIITMLFPRGEAYAAFTAVVYSPAEKRVTSLELVNLSGGITLSQSYMILSNVAENLSKVYERGNKTVREQLPYGYKVMAIELKHLANLVNKVGMDRPISSARALISDEQCEAVCTAITTVVCYTVCYPVTGFVAGFFCGVLCGTAVEPFCEMVCYGDTEMEEPEIPPGPYP</sequence>